<protein>
    <submittedName>
        <fullName evidence="3">Phenoloxidase-activating factor 3</fullName>
    </submittedName>
</protein>
<dbReference type="GO" id="GO:0004252">
    <property type="term" value="F:serine-type endopeptidase activity"/>
    <property type="evidence" value="ECO:0007669"/>
    <property type="project" value="InterPro"/>
</dbReference>
<evidence type="ECO:0000313" key="4">
    <source>
        <dbReference type="Proteomes" id="UP000299102"/>
    </source>
</evidence>
<dbReference type="InterPro" id="IPR009003">
    <property type="entry name" value="Peptidase_S1_PA"/>
</dbReference>
<dbReference type="AlphaFoldDB" id="A0A4C1VGQ7"/>
<comment type="caution">
    <text evidence="3">The sequence shown here is derived from an EMBL/GenBank/DDBJ whole genome shotgun (WGS) entry which is preliminary data.</text>
</comment>
<dbReference type="InterPro" id="IPR043504">
    <property type="entry name" value="Peptidase_S1_PA_chymotrypsin"/>
</dbReference>
<gene>
    <name evidence="3" type="primary">PPAF3</name>
    <name evidence="3" type="ORF">EVAR_29242_1</name>
</gene>
<name>A0A4C1VGQ7_EUMVA</name>
<dbReference type="InterPro" id="IPR051333">
    <property type="entry name" value="CLIP_Serine_Protease"/>
</dbReference>
<dbReference type="PANTHER" id="PTHR24260:SF136">
    <property type="entry name" value="GH08193P-RELATED"/>
    <property type="match status" value="1"/>
</dbReference>
<dbReference type="Proteomes" id="UP000299102">
    <property type="component" value="Unassembled WGS sequence"/>
</dbReference>
<dbReference type="EMBL" id="BGZK01000346">
    <property type="protein sequence ID" value="GBP38298.1"/>
    <property type="molecule type" value="Genomic_DNA"/>
</dbReference>
<dbReference type="SUPFAM" id="SSF50494">
    <property type="entry name" value="Trypsin-like serine proteases"/>
    <property type="match status" value="1"/>
</dbReference>
<dbReference type="Pfam" id="PF00089">
    <property type="entry name" value="Trypsin"/>
    <property type="match status" value="1"/>
</dbReference>
<dbReference type="PANTHER" id="PTHR24260">
    <property type="match status" value="1"/>
</dbReference>
<sequence>MVNFESIIVIVFNLILVAQYTLTRDTVIFRPCGNDLAGFIQFVKWKDSVDNVWTASLNFSYYPHITAALIEINFEPLATVKRVFDACSITVVGNNLTGREWEFEPKNGLGKIYRFEVQPLALYPSITKLKVNGYVVCTPKPILTLPPTTTVATVNLNTVQNNQGQANTVQSNQGQTNTIQSDESASGEWPWHVAILYQKNKNGNKSYTCGGSLISTNTVLTAAHCVVRQGFPVDPRNIFVVAGETVLTRNIGNTQESPDGVSGELVSTLVNRSPAWVRTQNRRTPLPTTTISLMSCLAASAEGYRDCDATTQSSLSSSPLLSTAQSVPSTRKFSKPAEVCPRAHEIRIIDWTHLQNHETAKNYSPNVVIKRTWPQYMVHVLICCWYTRAVLHVVRSALLKTQRPALTLLLKGISHGEYGGTAGLGCCLLT</sequence>
<proteinExistence type="predicted"/>
<dbReference type="STRING" id="151549.A0A4C1VGQ7"/>
<feature type="signal peptide" evidence="1">
    <location>
        <begin position="1"/>
        <end position="23"/>
    </location>
</feature>
<dbReference type="InterPro" id="IPR018114">
    <property type="entry name" value="TRYPSIN_HIS"/>
</dbReference>
<evidence type="ECO:0000256" key="1">
    <source>
        <dbReference type="SAM" id="SignalP"/>
    </source>
</evidence>
<keyword evidence="4" id="KW-1185">Reference proteome</keyword>
<feature type="chain" id="PRO_5020028321" evidence="1">
    <location>
        <begin position="24"/>
        <end position="430"/>
    </location>
</feature>
<organism evidence="3 4">
    <name type="scientific">Eumeta variegata</name>
    <name type="common">Bagworm moth</name>
    <name type="synonym">Eumeta japonica</name>
    <dbReference type="NCBI Taxonomy" id="151549"/>
    <lineage>
        <taxon>Eukaryota</taxon>
        <taxon>Metazoa</taxon>
        <taxon>Ecdysozoa</taxon>
        <taxon>Arthropoda</taxon>
        <taxon>Hexapoda</taxon>
        <taxon>Insecta</taxon>
        <taxon>Pterygota</taxon>
        <taxon>Neoptera</taxon>
        <taxon>Endopterygota</taxon>
        <taxon>Lepidoptera</taxon>
        <taxon>Glossata</taxon>
        <taxon>Ditrysia</taxon>
        <taxon>Tineoidea</taxon>
        <taxon>Psychidae</taxon>
        <taxon>Oiketicinae</taxon>
        <taxon>Eumeta</taxon>
    </lineage>
</organism>
<dbReference type="Gene3D" id="2.40.10.10">
    <property type="entry name" value="Trypsin-like serine proteases"/>
    <property type="match status" value="1"/>
</dbReference>
<dbReference type="PROSITE" id="PS00134">
    <property type="entry name" value="TRYPSIN_HIS"/>
    <property type="match status" value="1"/>
</dbReference>
<evidence type="ECO:0000259" key="2">
    <source>
        <dbReference type="PROSITE" id="PS50240"/>
    </source>
</evidence>
<feature type="domain" description="Peptidase S1" evidence="2">
    <location>
        <begin position="178"/>
        <end position="430"/>
    </location>
</feature>
<evidence type="ECO:0000313" key="3">
    <source>
        <dbReference type="EMBL" id="GBP38298.1"/>
    </source>
</evidence>
<dbReference type="PROSITE" id="PS50240">
    <property type="entry name" value="TRYPSIN_DOM"/>
    <property type="match status" value="1"/>
</dbReference>
<keyword evidence="1" id="KW-0732">Signal</keyword>
<reference evidence="3 4" key="1">
    <citation type="journal article" date="2019" name="Commun. Biol.">
        <title>The bagworm genome reveals a unique fibroin gene that provides high tensile strength.</title>
        <authorList>
            <person name="Kono N."/>
            <person name="Nakamura H."/>
            <person name="Ohtoshi R."/>
            <person name="Tomita M."/>
            <person name="Numata K."/>
            <person name="Arakawa K."/>
        </authorList>
    </citation>
    <scope>NUCLEOTIDE SEQUENCE [LARGE SCALE GENOMIC DNA]</scope>
</reference>
<accession>A0A4C1VGQ7</accession>
<dbReference type="GO" id="GO:0006508">
    <property type="term" value="P:proteolysis"/>
    <property type="evidence" value="ECO:0007669"/>
    <property type="project" value="InterPro"/>
</dbReference>
<dbReference type="InterPro" id="IPR001254">
    <property type="entry name" value="Trypsin_dom"/>
</dbReference>